<dbReference type="KEGG" id="ome:OLMES_0575"/>
<protein>
    <submittedName>
        <fullName evidence="1">Uncharacterized protein</fullName>
    </submittedName>
</protein>
<evidence type="ECO:0000313" key="1">
    <source>
        <dbReference type="EMBL" id="ARU54678.1"/>
    </source>
</evidence>
<organism evidence="1 2">
    <name type="scientific">Oleiphilus messinensis</name>
    <dbReference type="NCBI Taxonomy" id="141451"/>
    <lineage>
        <taxon>Bacteria</taxon>
        <taxon>Pseudomonadati</taxon>
        <taxon>Pseudomonadota</taxon>
        <taxon>Gammaproteobacteria</taxon>
        <taxon>Oceanospirillales</taxon>
        <taxon>Oleiphilaceae</taxon>
        <taxon>Oleiphilus</taxon>
    </lineage>
</organism>
<dbReference type="Proteomes" id="UP000196027">
    <property type="component" value="Chromosome"/>
</dbReference>
<dbReference type="RefSeq" id="WP_087459852.1">
    <property type="nucleotide sequence ID" value="NZ_CP021425.1"/>
</dbReference>
<dbReference type="InterPro" id="IPR010835">
    <property type="entry name" value="DUF1439"/>
</dbReference>
<dbReference type="OrthoDB" id="5736461at2"/>
<dbReference type="Gene3D" id="3.15.10.40">
    <property type="entry name" value="Uncharacterised protein PF07273, DUF1439"/>
    <property type="match status" value="1"/>
</dbReference>
<keyword evidence="2" id="KW-1185">Reference proteome</keyword>
<sequence>MDDDVKAKKRGMLGRLKFSSSAAKAFSFSRGLVPTPTIRLSERQLLARLQKPFPIKKNYLFIFDLTLDNPRLDLHAYSDDQRFLIGLDVLVHLGAGSSEVFQGALDIRTGLAFDNRDGTIALTQPEVYQLIIKGLPEGITEPGRMVINEIVNRTFDHLPVYQLEAETRSGKTLRRMIRDVRVGQGEIIVHLGVNFAGDGDQAGKI</sequence>
<gene>
    <name evidence="1" type="ORF">OLMES_0575</name>
</gene>
<reference evidence="1 2" key="1">
    <citation type="submission" date="2017-05" db="EMBL/GenBank/DDBJ databases">
        <title>Genomic insights into alkan degradation activity of Oleiphilus messinensis.</title>
        <authorList>
            <person name="Kozyavkin S.A."/>
            <person name="Slesarev A.I."/>
            <person name="Golyshin P.N."/>
            <person name="Korzhenkov A."/>
            <person name="Golyshina O.N."/>
            <person name="Toshchakov S.V."/>
        </authorList>
    </citation>
    <scope>NUCLEOTIDE SEQUENCE [LARGE SCALE GENOMIC DNA]</scope>
    <source>
        <strain evidence="1 2">ME102</strain>
    </source>
</reference>
<name>A0A1Y0I2F2_9GAMM</name>
<evidence type="ECO:0000313" key="2">
    <source>
        <dbReference type="Proteomes" id="UP000196027"/>
    </source>
</evidence>
<dbReference type="AlphaFoldDB" id="A0A1Y0I2F2"/>
<accession>A0A1Y0I2F2</accession>
<dbReference type="EMBL" id="CP021425">
    <property type="protein sequence ID" value="ARU54678.1"/>
    <property type="molecule type" value="Genomic_DNA"/>
</dbReference>
<dbReference type="Pfam" id="PF07273">
    <property type="entry name" value="DUF1439"/>
    <property type="match status" value="1"/>
</dbReference>
<proteinExistence type="predicted"/>